<name>A0A2A3JXT3_9RHOB</name>
<dbReference type="EMBL" id="NTHN01000083">
    <property type="protein sequence ID" value="PBD19973.1"/>
    <property type="molecule type" value="Genomic_DNA"/>
</dbReference>
<evidence type="ECO:0008006" key="2">
    <source>
        <dbReference type="Google" id="ProtNLM"/>
    </source>
</evidence>
<accession>A0A2A3JXT3</accession>
<sequence length="237" mass="24520">MPPDYPEVDACPPSIGILSLDTRFPRIPGDAGNPESYHLPARVRVVPGAGSPDIVKDGRPAPALVEGFRSAAEELVSQGACLITSTCGFLITVQREIAAALPVPVLLSGLCLLPTVRQMVGGRPVGVLTASAPALGDAAIRAAGAAPEDVRIGGLQDCPLFAETFLAPKDRQHGAFDPAQMQAEVCRAAEALVARSPEIAAIVLECGNLPPYAAALRRVTGRPVFSILDAARLVPGP</sequence>
<proteinExistence type="predicted"/>
<dbReference type="Pfam" id="PF01177">
    <property type="entry name" value="Asp_Glu_race"/>
    <property type="match status" value="1"/>
</dbReference>
<protein>
    <recommendedName>
        <fullName evidence="2">Aspartate/glutamate racemase family protein</fullName>
    </recommendedName>
</protein>
<gene>
    <name evidence="1" type="ORF">CLG85_06490</name>
</gene>
<organism evidence="1">
    <name type="scientific">Alloyangia mangrovi</name>
    <dbReference type="NCBI Taxonomy" id="1779329"/>
    <lineage>
        <taxon>Bacteria</taxon>
        <taxon>Pseudomonadati</taxon>
        <taxon>Pseudomonadota</taxon>
        <taxon>Alphaproteobacteria</taxon>
        <taxon>Rhodobacterales</taxon>
        <taxon>Roseobacteraceae</taxon>
        <taxon>Alloyangia</taxon>
    </lineage>
</organism>
<evidence type="ECO:0000313" key="1">
    <source>
        <dbReference type="EMBL" id="PBD19973.1"/>
    </source>
</evidence>
<comment type="caution">
    <text evidence="1">The sequence shown here is derived from an EMBL/GenBank/DDBJ whole genome shotgun (WGS) entry which is preliminary data.</text>
</comment>
<dbReference type="AlphaFoldDB" id="A0A2A3JXT3"/>
<reference evidence="1" key="1">
    <citation type="submission" date="2017-09" db="EMBL/GenBank/DDBJ databases">
        <title>Yangia sp. SAOS 153D whole genome sequencing.</title>
        <authorList>
            <person name="Verma A."/>
            <person name="Krishnamurthi S."/>
        </authorList>
    </citation>
    <scope>NUCLEOTIDE SEQUENCE [LARGE SCALE GENOMIC DNA]</scope>
    <source>
        <strain evidence="1">SAOS 153D</strain>
    </source>
</reference>
<dbReference type="InterPro" id="IPR015942">
    <property type="entry name" value="Asp/Glu/hydantoin_racemase"/>
</dbReference>
<dbReference type="OrthoDB" id="5465390at2"/>
<dbReference type="GO" id="GO:0047661">
    <property type="term" value="F:amino-acid racemase activity"/>
    <property type="evidence" value="ECO:0007669"/>
    <property type="project" value="InterPro"/>
</dbReference>